<evidence type="ECO:0000256" key="2">
    <source>
        <dbReference type="ARBA" id="ARBA00007104"/>
    </source>
</evidence>
<comment type="caution">
    <text evidence="11">The sequence shown here is derived from an EMBL/GenBank/DDBJ whole genome shotgun (WGS) entry which is preliminary data.</text>
</comment>
<evidence type="ECO:0000256" key="9">
    <source>
        <dbReference type="SAM" id="SignalP"/>
    </source>
</evidence>
<evidence type="ECO:0000313" key="12">
    <source>
        <dbReference type="Proteomes" id="UP001165120"/>
    </source>
</evidence>
<accession>A0A9W6T9T2</accession>
<evidence type="ECO:0000256" key="6">
    <source>
        <dbReference type="ARBA" id="ARBA00023136"/>
    </source>
</evidence>
<feature type="chain" id="PRO_5040877419" evidence="9">
    <location>
        <begin position="21"/>
        <end position="215"/>
    </location>
</feature>
<sequence>MFKFSKILITILSFISIVSSLRLEIPATSNSVPPQCVREFIGENQLVVVSLKVSGSQGDGQILTLRITDSNGNEYRKHKDIVGDSKIAFTAHSSGAYDVCFENALQYTGNGAPRLSREIELEIEVGAAARDWNAIQSAEKLKPVEVQFKKIEEMIDEITNELNYLIAREERLRNTNESTNRRVSNFSVSIIIVLIAVGLWQLQYLRSYFRSKHIL</sequence>
<protein>
    <submittedName>
        <fullName evidence="11">Unnamed protein product</fullName>
    </submittedName>
</protein>
<evidence type="ECO:0000313" key="11">
    <source>
        <dbReference type="EMBL" id="GME81522.1"/>
    </source>
</evidence>
<dbReference type="Pfam" id="PF01105">
    <property type="entry name" value="EMP24_GP25L"/>
    <property type="match status" value="1"/>
</dbReference>
<gene>
    <name evidence="11" type="ORF">Cboi02_000660200</name>
</gene>
<comment type="subcellular location">
    <subcellularLocation>
        <location evidence="1 7">Membrane</location>
        <topology evidence="1 7">Single-pass type I membrane protein</topology>
    </subcellularLocation>
</comment>
<dbReference type="SMART" id="SM01190">
    <property type="entry name" value="EMP24_GP25L"/>
    <property type="match status" value="1"/>
</dbReference>
<evidence type="ECO:0000256" key="4">
    <source>
        <dbReference type="ARBA" id="ARBA00022729"/>
    </source>
</evidence>
<dbReference type="OrthoDB" id="759142at2759"/>
<dbReference type="InterPro" id="IPR015720">
    <property type="entry name" value="Emp24-like"/>
</dbReference>
<dbReference type="PROSITE" id="PS50866">
    <property type="entry name" value="GOLD"/>
    <property type="match status" value="1"/>
</dbReference>
<evidence type="ECO:0000256" key="8">
    <source>
        <dbReference type="SAM" id="Phobius"/>
    </source>
</evidence>
<name>A0A9W6T9T2_CANBO</name>
<feature type="domain" description="GOLD" evidence="10">
    <location>
        <begin position="34"/>
        <end position="125"/>
    </location>
</feature>
<keyword evidence="6 8" id="KW-0472">Membrane</keyword>
<dbReference type="AlphaFoldDB" id="A0A9W6T9T2"/>
<evidence type="ECO:0000256" key="1">
    <source>
        <dbReference type="ARBA" id="ARBA00004479"/>
    </source>
</evidence>
<evidence type="ECO:0000256" key="5">
    <source>
        <dbReference type="ARBA" id="ARBA00022989"/>
    </source>
</evidence>
<dbReference type="EMBL" id="BSXN01004596">
    <property type="protein sequence ID" value="GME81522.1"/>
    <property type="molecule type" value="Genomic_DNA"/>
</dbReference>
<feature type="signal peptide" evidence="9">
    <location>
        <begin position="1"/>
        <end position="20"/>
    </location>
</feature>
<dbReference type="InterPro" id="IPR009038">
    <property type="entry name" value="GOLD_dom"/>
</dbReference>
<comment type="similarity">
    <text evidence="2 7">Belongs to the EMP24/GP25L family.</text>
</comment>
<dbReference type="PANTHER" id="PTHR22811">
    <property type="entry name" value="TRANSMEMBRANE EMP24 DOMAIN-CONTAINING PROTEIN"/>
    <property type="match status" value="1"/>
</dbReference>
<proteinExistence type="inferred from homology"/>
<keyword evidence="4 9" id="KW-0732">Signal</keyword>
<reference evidence="11" key="1">
    <citation type="submission" date="2023-04" db="EMBL/GenBank/DDBJ databases">
        <title>Candida boidinii NBRC 10035.</title>
        <authorList>
            <person name="Ichikawa N."/>
            <person name="Sato H."/>
            <person name="Tonouchi N."/>
        </authorList>
    </citation>
    <scope>NUCLEOTIDE SEQUENCE</scope>
    <source>
        <strain evidence="11">NBRC 10035</strain>
    </source>
</reference>
<dbReference type="GO" id="GO:0016020">
    <property type="term" value="C:membrane"/>
    <property type="evidence" value="ECO:0007669"/>
    <property type="project" value="UniProtKB-SubCell"/>
</dbReference>
<dbReference type="Proteomes" id="UP001165120">
    <property type="component" value="Unassembled WGS sequence"/>
</dbReference>
<keyword evidence="3 7" id="KW-0812">Transmembrane</keyword>
<evidence type="ECO:0000256" key="3">
    <source>
        <dbReference type="ARBA" id="ARBA00022692"/>
    </source>
</evidence>
<feature type="transmembrane region" description="Helical" evidence="8">
    <location>
        <begin position="186"/>
        <end position="205"/>
    </location>
</feature>
<keyword evidence="5 8" id="KW-1133">Transmembrane helix</keyword>
<evidence type="ECO:0000259" key="10">
    <source>
        <dbReference type="PROSITE" id="PS50866"/>
    </source>
</evidence>
<organism evidence="11 12">
    <name type="scientific">Candida boidinii</name>
    <name type="common">Yeast</name>
    <dbReference type="NCBI Taxonomy" id="5477"/>
    <lineage>
        <taxon>Eukaryota</taxon>
        <taxon>Fungi</taxon>
        <taxon>Dikarya</taxon>
        <taxon>Ascomycota</taxon>
        <taxon>Saccharomycotina</taxon>
        <taxon>Pichiomycetes</taxon>
        <taxon>Pichiales</taxon>
        <taxon>Pichiaceae</taxon>
        <taxon>Ogataea</taxon>
        <taxon>Ogataea/Candida clade</taxon>
    </lineage>
</organism>
<keyword evidence="12" id="KW-1185">Reference proteome</keyword>
<evidence type="ECO:0000256" key="7">
    <source>
        <dbReference type="RuleBase" id="RU003827"/>
    </source>
</evidence>